<dbReference type="EMBL" id="BAAAYG010000005">
    <property type="protein sequence ID" value="GAA3284571.1"/>
    <property type="molecule type" value="Genomic_DNA"/>
</dbReference>
<dbReference type="InterPro" id="IPR018053">
    <property type="entry name" value="Glyco_hydro_32_AS"/>
</dbReference>
<evidence type="ECO:0000313" key="7">
    <source>
        <dbReference type="EMBL" id="GAA3284571.1"/>
    </source>
</evidence>
<comment type="similarity">
    <text evidence="1">Belongs to the glycosyl hydrolase 32 family.</text>
</comment>
<comment type="caution">
    <text evidence="7">The sequence shown here is derived from an EMBL/GenBank/DDBJ whole genome shotgun (WGS) entry which is preliminary data.</text>
</comment>
<organism evidence="7 8">
    <name type="scientific">Nesterenkonia halobia</name>
    <dbReference type="NCBI Taxonomy" id="37922"/>
    <lineage>
        <taxon>Bacteria</taxon>
        <taxon>Bacillati</taxon>
        <taxon>Actinomycetota</taxon>
        <taxon>Actinomycetes</taxon>
        <taxon>Micrococcales</taxon>
        <taxon>Micrococcaceae</taxon>
        <taxon>Nesterenkonia</taxon>
    </lineage>
</organism>
<dbReference type="InterPro" id="IPR051214">
    <property type="entry name" value="GH32_Enzymes"/>
</dbReference>
<dbReference type="RefSeq" id="WP_344719918.1">
    <property type="nucleotide sequence ID" value="NZ_BAAAYG010000005.1"/>
</dbReference>
<dbReference type="PROSITE" id="PS00609">
    <property type="entry name" value="GLYCOSYL_HYDROL_F32"/>
    <property type="match status" value="1"/>
</dbReference>
<evidence type="ECO:0000256" key="4">
    <source>
        <dbReference type="ARBA" id="ARBA00023295"/>
    </source>
</evidence>
<gene>
    <name evidence="7" type="ORF">GCM10020260_15360</name>
</gene>
<dbReference type="Pfam" id="PF00251">
    <property type="entry name" value="Glyco_hydro_32N"/>
    <property type="match status" value="1"/>
</dbReference>
<dbReference type="InterPro" id="IPR013148">
    <property type="entry name" value="Glyco_hydro_32_N"/>
</dbReference>
<evidence type="ECO:0000256" key="2">
    <source>
        <dbReference type="ARBA" id="ARBA00012758"/>
    </source>
</evidence>
<dbReference type="EC" id="3.2.1.26" evidence="2"/>
<dbReference type="PANTHER" id="PTHR43101:SF1">
    <property type="entry name" value="BETA-FRUCTOSIDASE"/>
    <property type="match status" value="1"/>
</dbReference>
<dbReference type="InterPro" id="IPR001362">
    <property type="entry name" value="Glyco_hydro_32"/>
</dbReference>
<evidence type="ECO:0000259" key="6">
    <source>
        <dbReference type="Pfam" id="PF00251"/>
    </source>
</evidence>
<dbReference type="PANTHER" id="PTHR43101">
    <property type="entry name" value="BETA-FRUCTOSIDASE"/>
    <property type="match status" value="1"/>
</dbReference>
<keyword evidence="3" id="KW-0378">Hydrolase</keyword>
<dbReference type="Proteomes" id="UP001501736">
    <property type="component" value="Unassembled WGS sequence"/>
</dbReference>
<name>A0ABP6RCX2_9MICC</name>
<dbReference type="Gene3D" id="2.115.10.20">
    <property type="entry name" value="Glycosyl hydrolase domain, family 43"/>
    <property type="match status" value="1"/>
</dbReference>
<dbReference type="CDD" id="cd08996">
    <property type="entry name" value="GH32_FFase"/>
    <property type="match status" value="1"/>
</dbReference>
<dbReference type="SUPFAM" id="SSF75005">
    <property type="entry name" value="Arabinanase/levansucrase/invertase"/>
    <property type="match status" value="1"/>
</dbReference>
<feature type="domain" description="Glycosyl hydrolase family 32 N-terminal" evidence="6">
    <location>
        <begin position="26"/>
        <end position="333"/>
    </location>
</feature>
<protein>
    <recommendedName>
        <fullName evidence="2">beta-fructofuranosidase</fullName>
        <ecNumber evidence="2">3.2.1.26</ecNumber>
    </recommendedName>
</protein>
<feature type="region of interest" description="Disordered" evidence="5">
    <location>
        <begin position="1"/>
        <end position="24"/>
    </location>
</feature>
<evidence type="ECO:0000256" key="3">
    <source>
        <dbReference type="ARBA" id="ARBA00022801"/>
    </source>
</evidence>
<evidence type="ECO:0000313" key="8">
    <source>
        <dbReference type="Proteomes" id="UP001501736"/>
    </source>
</evidence>
<keyword evidence="4" id="KW-0326">Glycosidase</keyword>
<reference evidence="8" key="1">
    <citation type="journal article" date="2019" name="Int. J. Syst. Evol. Microbiol.">
        <title>The Global Catalogue of Microorganisms (GCM) 10K type strain sequencing project: providing services to taxonomists for standard genome sequencing and annotation.</title>
        <authorList>
            <consortium name="The Broad Institute Genomics Platform"/>
            <consortium name="The Broad Institute Genome Sequencing Center for Infectious Disease"/>
            <person name="Wu L."/>
            <person name="Ma J."/>
        </authorList>
    </citation>
    <scope>NUCLEOTIDE SEQUENCE [LARGE SCALE GENOMIC DNA]</scope>
    <source>
        <strain evidence="8">JCM 11483</strain>
    </source>
</reference>
<evidence type="ECO:0000256" key="1">
    <source>
        <dbReference type="ARBA" id="ARBA00009902"/>
    </source>
</evidence>
<sequence>MTTSSPHDSPAATLRSSTDPAFPVAHPRPASGWLNDPNGLCRVDGVWHVFFQYNPDSAQHRNVHWGHLSSPDLVAWTEEPVALAPPEEGPDRAGCWSGVMGFDGEGPVAVYSGVQRFDGSSRVTLVRGSSDLRRWGPDRHVAAGMPDDERVTAVRDPFLLTIGGRRWALQGAGLADGRAAVLLYDAADLWHWTYCGIWLDSSETPADVDAEIWECPQLVPFEDAGCWALIICRWHSDEDGVTVRNSTRALLLDVAEPTSDDPVPRPTVRSTAAVDDGDSFYAPQVLVHDDRALLVGWAREERSQEASDAAGWAGLLTWPRELFLRDGRLISTPAPECEGWRAGEALRHRIGTGTSPAVDLPSACDALVEADTPGGASVRLIMLDDHGDPLETAFSGRAERLVIDHSIVEIYRPDDAPCTLRVEPHDGQLWRLEAEEEATVTWWELRQWSPAPSAPY</sequence>
<keyword evidence="8" id="KW-1185">Reference proteome</keyword>
<evidence type="ECO:0000256" key="5">
    <source>
        <dbReference type="SAM" id="MobiDB-lite"/>
    </source>
</evidence>
<dbReference type="SMART" id="SM00640">
    <property type="entry name" value="Glyco_32"/>
    <property type="match status" value="1"/>
</dbReference>
<dbReference type="InterPro" id="IPR023296">
    <property type="entry name" value="Glyco_hydro_beta-prop_sf"/>
</dbReference>
<accession>A0ABP6RCX2</accession>
<proteinExistence type="inferred from homology"/>